<accession>A0AA40KUH2</accession>
<evidence type="ECO:0000313" key="3">
    <source>
        <dbReference type="Proteomes" id="UP001177670"/>
    </source>
</evidence>
<comment type="caution">
    <text evidence="2">The sequence shown here is derived from an EMBL/GenBank/DDBJ whole genome shotgun (WGS) entry which is preliminary data.</text>
</comment>
<evidence type="ECO:0000313" key="2">
    <source>
        <dbReference type="EMBL" id="KAK1133214.1"/>
    </source>
</evidence>
<feature type="compositionally biased region" description="Acidic residues" evidence="1">
    <location>
        <begin position="75"/>
        <end position="85"/>
    </location>
</feature>
<name>A0AA40KUH2_9HYME</name>
<gene>
    <name evidence="2" type="ORF">K0M31_014568</name>
</gene>
<feature type="compositionally biased region" description="Low complexity" evidence="1">
    <location>
        <begin position="105"/>
        <end position="120"/>
    </location>
</feature>
<feature type="region of interest" description="Disordered" evidence="1">
    <location>
        <begin position="165"/>
        <end position="274"/>
    </location>
</feature>
<proteinExistence type="predicted"/>
<evidence type="ECO:0000256" key="1">
    <source>
        <dbReference type="SAM" id="MobiDB-lite"/>
    </source>
</evidence>
<feature type="compositionally biased region" description="Basic and acidic residues" evidence="1">
    <location>
        <begin position="58"/>
        <end position="74"/>
    </location>
</feature>
<feature type="compositionally biased region" description="Basic and acidic residues" evidence="1">
    <location>
        <begin position="216"/>
        <end position="274"/>
    </location>
</feature>
<organism evidence="2 3">
    <name type="scientific">Melipona bicolor</name>
    <dbReference type="NCBI Taxonomy" id="60889"/>
    <lineage>
        <taxon>Eukaryota</taxon>
        <taxon>Metazoa</taxon>
        <taxon>Ecdysozoa</taxon>
        <taxon>Arthropoda</taxon>
        <taxon>Hexapoda</taxon>
        <taxon>Insecta</taxon>
        <taxon>Pterygota</taxon>
        <taxon>Neoptera</taxon>
        <taxon>Endopterygota</taxon>
        <taxon>Hymenoptera</taxon>
        <taxon>Apocrita</taxon>
        <taxon>Aculeata</taxon>
        <taxon>Apoidea</taxon>
        <taxon>Anthophila</taxon>
        <taxon>Apidae</taxon>
        <taxon>Melipona</taxon>
    </lineage>
</organism>
<dbReference type="AlphaFoldDB" id="A0AA40KUH2"/>
<sequence length="373" mass="41393">MKLRVRNILADPSNRGHLVDVINHSVATITPTDCHNYTYAASRGRRNNASNVTAEDDAIGRDSRERTGTKRAEGEDYEGEDEYEDELKAVAESHEAMSRDDTRNSNASTAASAGLAGEASSVAKNFDSREVITVNSSDEDVASNEAITDEIVDKYDQEVAELLKYKKERNSSQSEGSRAKTKRVPTVKKELSTQKEILIGSNETQVPKSLVPPEDPANRLNEETDAIQRRNVESNRSIESEGPEYSERSRGEGEIVGHNRYSESEANGPKKLDKRQETILQDLKSYLLTEYATEEEQRQKLRELGDYSNLNKHSQTARCTAPLYHLVLQPRSVYYSPPRDSAVNKIINYRCVVCLGSGGRAGGELAETFGEAG</sequence>
<keyword evidence="3" id="KW-1185">Reference proteome</keyword>
<protein>
    <submittedName>
        <fullName evidence="2">Uncharacterized protein</fullName>
    </submittedName>
</protein>
<feature type="region of interest" description="Disordered" evidence="1">
    <location>
        <begin position="48"/>
        <end position="120"/>
    </location>
</feature>
<reference evidence="2" key="1">
    <citation type="submission" date="2021-10" db="EMBL/GenBank/DDBJ databases">
        <title>Melipona bicolor Genome sequencing and assembly.</title>
        <authorList>
            <person name="Araujo N.S."/>
            <person name="Arias M.C."/>
        </authorList>
    </citation>
    <scope>NUCLEOTIDE SEQUENCE</scope>
    <source>
        <strain evidence="2">USP_2M_L1-L4_2017</strain>
        <tissue evidence="2">Whole body</tissue>
    </source>
</reference>
<feature type="compositionally biased region" description="Basic and acidic residues" evidence="1">
    <location>
        <begin position="86"/>
        <end position="103"/>
    </location>
</feature>
<dbReference type="EMBL" id="JAHYIQ010000004">
    <property type="protein sequence ID" value="KAK1133214.1"/>
    <property type="molecule type" value="Genomic_DNA"/>
</dbReference>
<dbReference type="Proteomes" id="UP001177670">
    <property type="component" value="Unassembled WGS sequence"/>
</dbReference>